<dbReference type="EMBL" id="JAJKFT010000004">
    <property type="protein sequence ID" value="MCC9627627.1"/>
    <property type="molecule type" value="Genomic_DNA"/>
</dbReference>
<protein>
    <submittedName>
        <fullName evidence="2">Glycosyltransferase family 4 protein</fullName>
    </submittedName>
</protein>
<dbReference type="SUPFAM" id="SSF53756">
    <property type="entry name" value="UDP-Glycosyltransferase/glycogen phosphorylase"/>
    <property type="match status" value="1"/>
</dbReference>
<organism evidence="2 3">
    <name type="scientific">Blastopirellula sediminis</name>
    <dbReference type="NCBI Taxonomy" id="2894196"/>
    <lineage>
        <taxon>Bacteria</taxon>
        <taxon>Pseudomonadati</taxon>
        <taxon>Planctomycetota</taxon>
        <taxon>Planctomycetia</taxon>
        <taxon>Pirellulales</taxon>
        <taxon>Pirellulaceae</taxon>
        <taxon>Blastopirellula</taxon>
    </lineage>
</organism>
<feature type="domain" description="Glycosyl transferase family 1" evidence="1">
    <location>
        <begin position="163"/>
        <end position="302"/>
    </location>
</feature>
<comment type="caution">
    <text evidence="2">The sequence shown here is derived from an EMBL/GenBank/DDBJ whole genome shotgun (WGS) entry which is preliminary data.</text>
</comment>
<dbReference type="AlphaFoldDB" id="A0A9X1SFD1"/>
<evidence type="ECO:0000313" key="2">
    <source>
        <dbReference type="EMBL" id="MCC9627627.1"/>
    </source>
</evidence>
<dbReference type="RefSeq" id="WP_230216167.1">
    <property type="nucleotide sequence ID" value="NZ_JAJKFT010000004.1"/>
</dbReference>
<evidence type="ECO:0000313" key="3">
    <source>
        <dbReference type="Proteomes" id="UP001139103"/>
    </source>
</evidence>
<keyword evidence="3" id="KW-1185">Reference proteome</keyword>
<dbReference type="Proteomes" id="UP001139103">
    <property type="component" value="Unassembled WGS sequence"/>
</dbReference>
<dbReference type="PANTHER" id="PTHR12526">
    <property type="entry name" value="GLYCOSYLTRANSFERASE"/>
    <property type="match status" value="1"/>
</dbReference>
<dbReference type="Gene3D" id="3.40.50.2000">
    <property type="entry name" value="Glycogen Phosphorylase B"/>
    <property type="match status" value="2"/>
</dbReference>
<sequence>MNWIAKIRREYARAHWLQSLISKANGRVCFFIPEKSKGWILEAACREVAQRMVSPYVFCDDYKGLPLASAYFFCHYHFYKSALSLNPWLAEKNCIVWFTHPKEPGLGGQETIDALNTARVVTMCSKWRQYLIELGVEQERVSTIVGAADLQFFQPHQRGGGRIGFCTAYYERKNPDRILEIIRMMPDQEFVLMGRNWREYPRFGELFGLGNLEYRETKYSQYPKFYNELDVFVSASQLEGGPIPLLESMMSNVVPVASDTGFAPDVIRHGENGFLFPAEDQDPAIVVDLIREAKRLQTDVRQSVIQYSWDAYTRNYEQLFRAA</sequence>
<dbReference type="Pfam" id="PF00534">
    <property type="entry name" value="Glycos_transf_1"/>
    <property type="match status" value="1"/>
</dbReference>
<name>A0A9X1SFD1_9BACT</name>
<dbReference type="CDD" id="cd03801">
    <property type="entry name" value="GT4_PimA-like"/>
    <property type="match status" value="1"/>
</dbReference>
<gene>
    <name evidence="2" type="ORF">LOC68_04420</name>
</gene>
<reference evidence="2" key="1">
    <citation type="submission" date="2021-11" db="EMBL/GenBank/DDBJ databases">
        <title>Genome sequence.</title>
        <authorList>
            <person name="Sun Q."/>
        </authorList>
    </citation>
    <scope>NUCLEOTIDE SEQUENCE</scope>
    <source>
        <strain evidence="2">JC732</strain>
    </source>
</reference>
<proteinExistence type="predicted"/>
<evidence type="ECO:0000259" key="1">
    <source>
        <dbReference type="Pfam" id="PF00534"/>
    </source>
</evidence>
<dbReference type="InterPro" id="IPR001296">
    <property type="entry name" value="Glyco_trans_1"/>
</dbReference>
<dbReference type="GO" id="GO:0016757">
    <property type="term" value="F:glycosyltransferase activity"/>
    <property type="evidence" value="ECO:0007669"/>
    <property type="project" value="InterPro"/>
</dbReference>
<accession>A0A9X1SFD1</accession>